<reference evidence="2" key="1">
    <citation type="submission" date="2016-04" db="EMBL/GenBank/DDBJ databases">
        <authorList>
            <person name="Tabuchi Yagui T.R."/>
        </authorList>
    </citation>
    <scope>NUCLEOTIDE SEQUENCE [LARGE SCALE GENOMIC DNA]</scope>
    <source>
        <strain evidence="2">NIES-26</strain>
    </source>
</reference>
<gene>
    <name evidence="2" type="ORF">A6770_33170</name>
</gene>
<dbReference type="AlphaFoldDB" id="A0A367Q2N1"/>
<dbReference type="Pfam" id="PF13472">
    <property type="entry name" value="Lipase_GDSL_2"/>
    <property type="match status" value="1"/>
</dbReference>
<dbReference type="Gene3D" id="3.40.50.1110">
    <property type="entry name" value="SGNH hydrolase"/>
    <property type="match status" value="1"/>
</dbReference>
<dbReference type="GO" id="GO:0004622">
    <property type="term" value="F:phosphatidylcholine lysophospholipase activity"/>
    <property type="evidence" value="ECO:0007669"/>
    <property type="project" value="TreeGrafter"/>
</dbReference>
<dbReference type="PANTHER" id="PTHR30383:SF5">
    <property type="entry name" value="SGNH HYDROLASE-TYPE ESTERASE DOMAIN-CONTAINING PROTEIN"/>
    <property type="match status" value="1"/>
</dbReference>
<evidence type="ECO:0000259" key="1">
    <source>
        <dbReference type="Pfam" id="PF13472"/>
    </source>
</evidence>
<dbReference type="SUPFAM" id="SSF52266">
    <property type="entry name" value="SGNH hydrolase"/>
    <property type="match status" value="1"/>
</dbReference>
<evidence type="ECO:0000313" key="2">
    <source>
        <dbReference type="EMBL" id="RCJ18417.1"/>
    </source>
</evidence>
<dbReference type="InterPro" id="IPR013830">
    <property type="entry name" value="SGNH_hydro"/>
</dbReference>
<dbReference type="InterPro" id="IPR051532">
    <property type="entry name" value="Ester_Hydrolysis_Enzymes"/>
</dbReference>
<feature type="domain" description="SGNH hydrolase-type esterase" evidence="1">
    <location>
        <begin position="17"/>
        <end position="207"/>
    </location>
</feature>
<comment type="caution">
    <text evidence="2">The sequence shown here is derived from an EMBL/GenBank/DDBJ whole genome shotgun (WGS) entry which is preliminary data.</text>
</comment>
<dbReference type="Proteomes" id="UP000252107">
    <property type="component" value="Unassembled WGS sequence"/>
</dbReference>
<accession>A0A367Q2N1</accession>
<dbReference type="PANTHER" id="PTHR30383">
    <property type="entry name" value="THIOESTERASE 1/PROTEASE 1/LYSOPHOSPHOLIPASE L1"/>
    <property type="match status" value="1"/>
</dbReference>
<evidence type="ECO:0000313" key="3">
    <source>
        <dbReference type="Proteomes" id="UP000252107"/>
    </source>
</evidence>
<keyword evidence="3" id="KW-1185">Reference proteome</keyword>
<dbReference type="EMBL" id="LXQD01000349">
    <property type="protein sequence ID" value="RCJ18417.1"/>
    <property type="molecule type" value="Genomic_DNA"/>
</dbReference>
<proteinExistence type="predicted"/>
<protein>
    <submittedName>
        <fullName evidence="2">G-D-S-L family lipolytic protein</fullName>
    </submittedName>
</protein>
<organism evidence="2 3">
    <name type="scientific">Nostoc minutum NIES-26</name>
    <dbReference type="NCBI Taxonomy" id="1844469"/>
    <lineage>
        <taxon>Bacteria</taxon>
        <taxon>Bacillati</taxon>
        <taxon>Cyanobacteriota</taxon>
        <taxon>Cyanophyceae</taxon>
        <taxon>Nostocales</taxon>
        <taxon>Nostocaceae</taxon>
        <taxon>Nostoc</taxon>
    </lineage>
</organism>
<dbReference type="InterPro" id="IPR036514">
    <property type="entry name" value="SGNH_hydro_sf"/>
</dbReference>
<name>A0A367Q2N1_9NOSO</name>
<dbReference type="CDD" id="cd01835">
    <property type="entry name" value="SGNH_hydrolase_like_3"/>
    <property type="match status" value="1"/>
</dbReference>
<sequence>MQLSIPPNQCQPLKIVALGDSLVYGFGDPERGGWVEQLRRWWMLPDSGGHVLYNLGVRGDRTQQVAQRLEVEFRHRGELRNRVPDLIILSVGVNDSARLARPDGRNYTDFAVFESEIASLLDMAQQLCPVLFVGMVPVDESKMPFLDCFYYNHSDQYRYKEATRHACLKRRIPYLDIFERWMERGETWRLQRLSIDGLHPNTLGYQALLEDAIAWEALATYHSQSHHLTQLSPVQISKH</sequence>